<protein>
    <recommendedName>
        <fullName evidence="5">Secreted protein</fullName>
    </recommendedName>
</protein>
<accession>I0H7T6</accession>
<evidence type="ECO:0008006" key="5">
    <source>
        <dbReference type="Google" id="ProtNLM"/>
    </source>
</evidence>
<name>I0H7T6_ACTM4</name>
<evidence type="ECO:0000313" key="3">
    <source>
        <dbReference type="EMBL" id="BAL89073.1"/>
    </source>
</evidence>
<proteinExistence type="predicted"/>
<sequence>MNKLTRALVVTGVAVATGATMAASPAAASPSSGTSASGSSAQVSKPAAQQQEHRRRDRIYDYYRSPRTCHRVGRAGVWQERWDRYRCIPVGGFHRGGWALKVYFGWDHDHDFRGPGGPGGFRGAGGPGGPGGFSDFDDDGGFRRG</sequence>
<feature type="compositionally biased region" description="Gly residues" evidence="1">
    <location>
        <begin position="115"/>
        <end position="132"/>
    </location>
</feature>
<organism evidence="3 4">
    <name type="scientific">Actinoplanes missouriensis (strain ATCC 14538 / DSM 43046 / CBS 188.64 / JCM 3121 / NBRC 102363 / NCIMB 12654 / NRRL B-3342 / UNCC 431)</name>
    <dbReference type="NCBI Taxonomy" id="512565"/>
    <lineage>
        <taxon>Bacteria</taxon>
        <taxon>Bacillati</taxon>
        <taxon>Actinomycetota</taxon>
        <taxon>Actinomycetes</taxon>
        <taxon>Micromonosporales</taxon>
        <taxon>Micromonosporaceae</taxon>
        <taxon>Actinoplanes</taxon>
    </lineage>
</organism>
<dbReference type="OrthoDB" id="3298876at2"/>
<dbReference type="RefSeq" id="WP_014443967.1">
    <property type="nucleotide sequence ID" value="NC_017093.1"/>
</dbReference>
<feature type="chain" id="PRO_5038761780" description="Secreted protein" evidence="2">
    <location>
        <begin position="23"/>
        <end position="145"/>
    </location>
</feature>
<gene>
    <name evidence="3" type="ordered locus">AMIS_38530</name>
</gene>
<dbReference type="Proteomes" id="UP000007882">
    <property type="component" value="Chromosome"/>
</dbReference>
<keyword evidence="2" id="KW-0732">Signal</keyword>
<feature type="compositionally biased region" description="Low complexity" evidence="1">
    <location>
        <begin position="21"/>
        <end position="41"/>
    </location>
</feature>
<evidence type="ECO:0000313" key="4">
    <source>
        <dbReference type="Proteomes" id="UP000007882"/>
    </source>
</evidence>
<feature type="region of interest" description="Disordered" evidence="1">
    <location>
        <begin position="115"/>
        <end position="145"/>
    </location>
</feature>
<reference evidence="3 4" key="1">
    <citation type="submission" date="2012-02" db="EMBL/GenBank/DDBJ databases">
        <title>Complete genome sequence of Actinoplanes missouriensis 431 (= NBRC 102363).</title>
        <authorList>
            <person name="Ohnishi Y."/>
            <person name="Ishikawa J."/>
            <person name="Sekine M."/>
            <person name="Hosoyama A."/>
            <person name="Harada T."/>
            <person name="Narita H."/>
            <person name="Hata T."/>
            <person name="Konno Y."/>
            <person name="Tutikane K."/>
            <person name="Fujita N."/>
            <person name="Horinouchi S."/>
            <person name="Hayakawa M."/>
        </authorList>
    </citation>
    <scope>NUCLEOTIDE SEQUENCE [LARGE SCALE GENOMIC DNA]</scope>
    <source>
        <strain evidence="4">ATCC 14538 / DSM 43046 / CBS 188.64 / JCM 3121 / NBRC 102363 / NCIMB 12654 / NRRL B-3342 / UNCC 431</strain>
    </source>
</reference>
<dbReference type="KEGG" id="ams:AMIS_38530"/>
<keyword evidence="4" id="KW-1185">Reference proteome</keyword>
<evidence type="ECO:0000256" key="1">
    <source>
        <dbReference type="SAM" id="MobiDB-lite"/>
    </source>
</evidence>
<dbReference type="HOGENOM" id="CLU_1782731_0_0_11"/>
<dbReference type="AlphaFoldDB" id="I0H7T6"/>
<dbReference type="EMBL" id="AP012319">
    <property type="protein sequence ID" value="BAL89073.1"/>
    <property type="molecule type" value="Genomic_DNA"/>
</dbReference>
<evidence type="ECO:0000256" key="2">
    <source>
        <dbReference type="SAM" id="SignalP"/>
    </source>
</evidence>
<feature type="region of interest" description="Disordered" evidence="1">
    <location>
        <begin position="21"/>
        <end position="59"/>
    </location>
</feature>
<dbReference type="STRING" id="512565.AMIS_38530"/>
<dbReference type="PATRIC" id="fig|512565.3.peg.3845"/>
<feature type="signal peptide" evidence="2">
    <location>
        <begin position="1"/>
        <end position="22"/>
    </location>
</feature>